<feature type="domain" description="Partial AB-hydrolase lipase" evidence="8">
    <location>
        <begin position="34"/>
        <end position="94"/>
    </location>
</feature>
<protein>
    <recommendedName>
        <fullName evidence="8">Partial AB-hydrolase lipase domain-containing protein</fullName>
    </recommendedName>
</protein>
<keyword evidence="10" id="KW-1185">Reference proteome</keyword>
<evidence type="ECO:0000259" key="8">
    <source>
        <dbReference type="Pfam" id="PF04083"/>
    </source>
</evidence>
<dbReference type="SUPFAM" id="SSF53474">
    <property type="entry name" value="alpha/beta-Hydrolases"/>
    <property type="match status" value="1"/>
</dbReference>
<evidence type="ECO:0000256" key="1">
    <source>
        <dbReference type="ARBA" id="ARBA00010701"/>
    </source>
</evidence>
<dbReference type="FunFam" id="3.40.50.1820:FF:000057">
    <property type="entry name" value="Lipase"/>
    <property type="match status" value="1"/>
</dbReference>
<keyword evidence="6" id="KW-0325">Glycoprotein</keyword>
<evidence type="ECO:0000256" key="5">
    <source>
        <dbReference type="ARBA" id="ARBA00023098"/>
    </source>
</evidence>
<dbReference type="OrthoDB" id="9974421at2759"/>
<dbReference type="InterPro" id="IPR029058">
    <property type="entry name" value="AB_hydrolase_fold"/>
</dbReference>
<evidence type="ECO:0000313" key="9">
    <source>
        <dbReference type="EMBL" id="KAF2887085.1"/>
    </source>
</evidence>
<evidence type="ECO:0000256" key="6">
    <source>
        <dbReference type="ARBA" id="ARBA00023180"/>
    </source>
</evidence>
<evidence type="ECO:0000313" key="10">
    <source>
        <dbReference type="Proteomes" id="UP000801492"/>
    </source>
</evidence>
<dbReference type="Proteomes" id="UP000801492">
    <property type="component" value="Unassembled WGS sequence"/>
</dbReference>
<comment type="similarity">
    <text evidence="1">Belongs to the AB hydrolase superfamily. Lipase family.</text>
</comment>
<feature type="signal peptide" evidence="7">
    <location>
        <begin position="1"/>
        <end position="17"/>
    </location>
</feature>
<evidence type="ECO:0000256" key="2">
    <source>
        <dbReference type="ARBA" id="ARBA00022729"/>
    </source>
</evidence>
<evidence type="ECO:0000256" key="7">
    <source>
        <dbReference type="SAM" id="SignalP"/>
    </source>
</evidence>
<sequence>MLSKIIIFVALVVFTNGYDDYEVRRPPPDTCLNVKQLIEKYRYPFENHTVQTEDGYMLQIHRIPHGRNSNGNITRPAVLVVPGVLGSSADWVNMGPERSLGFILADEGYDVWLANTRGTRWSRKHAWLDPDVDKKEYWTFSFQQIGEYDLPELIDHILDQTNQEKLFYIGHSQGTTSFFALTSTKPEYNKKVRLTITLAPAAYAGHMRGLLINFFAIFEDQIAVQGLHYAQLFKSKKFRKYDYGEEKNLEIYGQSSPPDYDLSRITAPLAMYYGDKDLYCNKEDVDRTAAEVSNLVTKKVIKGFNHLDVLWGIDVVQLVFKDVIELMKQY</sequence>
<dbReference type="GO" id="GO:0016787">
    <property type="term" value="F:hydrolase activity"/>
    <property type="evidence" value="ECO:0007669"/>
    <property type="project" value="UniProtKB-KW"/>
</dbReference>
<dbReference type="InterPro" id="IPR006693">
    <property type="entry name" value="AB_hydrolase_lipase"/>
</dbReference>
<comment type="caution">
    <text evidence="9">The sequence shown here is derived from an EMBL/GenBank/DDBJ whole genome shotgun (WGS) entry which is preliminary data.</text>
</comment>
<feature type="chain" id="PRO_5035432445" description="Partial AB-hydrolase lipase domain-containing protein" evidence="7">
    <location>
        <begin position="18"/>
        <end position="330"/>
    </location>
</feature>
<name>A0A8K0G094_IGNLU</name>
<evidence type="ECO:0000256" key="4">
    <source>
        <dbReference type="ARBA" id="ARBA00022963"/>
    </source>
</evidence>
<gene>
    <name evidence="9" type="ORF">ILUMI_19088</name>
</gene>
<organism evidence="9 10">
    <name type="scientific">Ignelater luminosus</name>
    <name type="common">Cucubano</name>
    <name type="synonym">Pyrophorus luminosus</name>
    <dbReference type="NCBI Taxonomy" id="2038154"/>
    <lineage>
        <taxon>Eukaryota</taxon>
        <taxon>Metazoa</taxon>
        <taxon>Ecdysozoa</taxon>
        <taxon>Arthropoda</taxon>
        <taxon>Hexapoda</taxon>
        <taxon>Insecta</taxon>
        <taxon>Pterygota</taxon>
        <taxon>Neoptera</taxon>
        <taxon>Endopterygota</taxon>
        <taxon>Coleoptera</taxon>
        <taxon>Polyphaga</taxon>
        <taxon>Elateriformia</taxon>
        <taxon>Elateroidea</taxon>
        <taxon>Elateridae</taxon>
        <taxon>Agrypninae</taxon>
        <taxon>Pyrophorini</taxon>
        <taxon>Ignelater</taxon>
    </lineage>
</organism>
<accession>A0A8K0G094</accession>
<dbReference type="PANTHER" id="PTHR11005">
    <property type="entry name" value="LYSOSOMAL ACID LIPASE-RELATED"/>
    <property type="match status" value="1"/>
</dbReference>
<dbReference type="Gene3D" id="3.40.50.1820">
    <property type="entry name" value="alpha/beta hydrolase"/>
    <property type="match status" value="2"/>
</dbReference>
<keyword evidence="5" id="KW-0443">Lipid metabolism</keyword>
<dbReference type="Pfam" id="PF04083">
    <property type="entry name" value="Abhydro_lipase"/>
    <property type="match status" value="1"/>
</dbReference>
<dbReference type="GO" id="GO:0016042">
    <property type="term" value="P:lipid catabolic process"/>
    <property type="evidence" value="ECO:0007669"/>
    <property type="project" value="UniProtKB-KW"/>
</dbReference>
<dbReference type="AlphaFoldDB" id="A0A8K0G094"/>
<keyword evidence="3" id="KW-0378">Hydrolase</keyword>
<keyword evidence="2 7" id="KW-0732">Signal</keyword>
<evidence type="ECO:0000256" key="3">
    <source>
        <dbReference type="ARBA" id="ARBA00022801"/>
    </source>
</evidence>
<dbReference type="EMBL" id="VTPC01085234">
    <property type="protein sequence ID" value="KAF2887085.1"/>
    <property type="molecule type" value="Genomic_DNA"/>
</dbReference>
<reference evidence="9" key="1">
    <citation type="submission" date="2019-08" db="EMBL/GenBank/DDBJ databases">
        <title>The genome of the North American firefly Photinus pyralis.</title>
        <authorList>
            <consortium name="Photinus pyralis genome working group"/>
            <person name="Fallon T.R."/>
            <person name="Sander Lower S.E."/>
            <person name="Weng J.-K."/>
        </authorList>
    </citation>
    <scope>NUCLEOTIDE SEQUENCE</scope>
    <source>
        <strain evidence="9">TRF0915ILg1</strain>
        <tissue evidence="9">Whole body</tissue>
    </source>
</reference>
<proteinExistence type="inferred from homology"/>
<keyword evidence="4" id="KW-0442">Lipid degradation</keyword>